<evidence type="ECO:0000256" key="7">
    <source>
        <dbReference type="ARBA" id="ARBA00010413"/>
    </source>
</evidence>
<evidence type="ECO:0000256" key="23">
    <source>
        <dbReference type="ARBA" id="ARBA00023136"/>
    </source>
</evidence>
<dbReference type="GO" id="GO:0006508">
    <property type="term" value="P:proteolysis"/>
    <property type="evidence" value="ECO:0007669"/>
    <property type="project" value="UniProtKB-KW"/>
</dbReference>
<sequence length="1436" mass="160814">MPEYILAKDSITVREVDHLKIVNMSRMWYYQSELTEPNSENIAMQTPWLAPIVWDGTFQIEILNQQFRLQNVSIGLVVFATGKYIAFLKGFLKTAEMYFMEGHRVKYYIFTDQPGSVPLLKPSKGRQMVILETQASAHPWNTYIYRMEVISYFSQQRFAKEVDYLVCAHVNIVFCNSVGVEILSSLFGTLHPLFFGLPRKSLAYERQPQSQAYISENEGDFYYSGAFFGGKVLEVHRLTKFCYLALRMDQAYDIQVVRPEESYLNKYLLYNKPTKILSPEYMWDKTLPITDGFREVLTNWGMLEKVSKYPWTDSKQDFQGDLRLGQCLCDSDVCLSLPPRLSDYSCALQREILLQGRLYLSENWICFYSNIFRWETTISIQLKEVTCLKKEKTAKLIPNAIQICTESEKHFFTSFGARDRCFLLLFRLWQNALLEKTLSPRELWHLVHQCYGSELGLTSEDEDYVCPLQLNGLGSPKEVGDVIALGDITPSGAPDRSQEPSPVGSRRGRVTPNLSRASSDADHGAEEDKEEPTASQLDASSSQTVSPEGKPPSTEPAPPDGPTSLGPLDLLSREELLTDTSNSSSSTGEEGDLAALLPDLSGRLLINSVFHVGAERLQQMLFSDSPFLQGFLQQCKFTDVTLSPWSSDSKCHQRRVLTYTIPISNPLGPKSASVVETQTLFRRGPQAGGCVVDSEVLTQGIPYQDYFYTAHRYCILGLARNKARLRVSSEIRYRKQPWSLVKSLIEKNSWSGIEDYFHHMERELAKAEKLTLEEGGKDGRGLLSGLRRRKRPLSWRGHGDGPQHPDPDPCTRASIHTSGSLISGSVCSLIVLIALNALLFYRLWALERTAHTFESWHSLALAKGKFPQTATEWAEILALQKHFHSVEVHKWRRILRASVELLDEGVDEATLCRSGTAKVALYCVTLLSSAWGGCVEVDSETEAVYGMTFKILCISCKRRSETSAETFTEWTFRQKGTEEFVKILRYENEVLQLEEDERFEGRVVWNGSRGTKDLQDLSIFITNVTYNHSGDYECHVYRLLFFDNYEHNTSVVKKIHLEVVDKVTILLRSDQEPLYPVQVSPGDSRLAVFDKTEGTWRLLCSSRSNARVAGLGCEEMGFLRVLAHSELDVRTAGANGTSGFFCVDEGGLPMAQRLLDVISVCDCPRGRFVTAICQDCGRRKLPVDRIVGGQDSSLGRWPWQVSLRYDGTHLCGGSLLSGDWVLTAAHCFPERNRVLSRWRVFAGAVARTSPHGMQLGVKAVIYHGGYLPFRDPTIEENSNDIALVHLSSPLPLTEYIQPVCLPAAGQALGFGKVCTVTGWGNTQFYGQQAVVLQEARVPIISNEVCNSPDFYGNQIKSKMFCAGYPEGGIDACQPRSPSPAMDSAKVPHTLLITTITSNSSTIIAVATAATSSQQPFGCPFNLSLLPPGDASGSICL</sequence>
<evidence type="ECO:0000313" key="42">
    <source>
        <dbReference type="EMBL" id="EGW07229.1"/>
    </source>
</evidence>
<keyword evidence="25" id="KW-0325">Glycoprotein</keyword>
<evidence type="ECO:0000256" key="34">
    <source>
        <dbReference type="ARBA" id="ARBA00065133"/>
    </source>
</evidence>
<evidence type="ECO:0000256" key="28">
    <source>
        <dbReference type="ARBA" id="ARBA00023319"/>
    </source>
</evidence>
<evidence type="ECO:0000256" key="2">
    <source>
        <dbReference type="ARBA" id="ARBA00004251"/>
    </source>
</evidence>
<evidence type="ECO:0000256" key="8">
    <source>
        <dbReference type="ARBA" id="ARBA00022448"/>
    </source>
</evidence>
<dbReference type="InterPro" id="IPR031968">
    <property type="entry name" value="VASt"/>
</dbReference>
<keyword evidence="28" id="KW-0393">Immunoglobulin domain</keyword>
<dbReference type="InParanoid" id="G3IBD2"/>
<keyword evidence="24" id="KW-1015">Disulfide bond</keyword>
<evidence type="ECO:0000256" key="27">
    <source>
        <dbReference type="ARBA" id="ARBA00023273"/>
    </source>
</evidence>
<dbReference type="GO" id="GO:0070008">
    <property type="term" value="F:serine-type exopeptidase activity"/>
    <property type="evidence" value="ECO:0007669"/>
    <property type="project" value="InterPro"/>
</dbReference>
<dbReference type="GO" id="GO:0001518">
    <property type="term" value="C:voltage-gated sodium channel complex"/>
    <property type="evidence" value="ECO:0007669"/>
    <property type="project" value="UniProtKB-ARBA"/>
</dbReference>
<dbReference type="GO" id="GO:0071397">
    <property type="term" value="P:cellular response to cholesterol"/>
    <property type="evidence" value="ECO:0007669"/>
    <property type="project" value="UniProtKB-ARBA"/>
</dbReference>
<gene>
    <name evidence="42" type="ORF">I79_020952</name>
</gene>
<dbReference type="Gene3D" id="2.40.10.10">
    <property type="entry name" value="Trypsin-like serine proteases"/>
    <property type="match status" value="2"/>
</dbReference>
<organism evidence="42 43">
    <name type="scientific">Cricetulus griseus</name>
    <name type="common">Chinese hamster</name>
    <name type="synonym">Cricetulus barabensis griseus</name>
    <dbReference type="NCBI Taxonomy" id="10029"/>
    <lineage>
        <taxon>Eukaryota</taxon>
        <taxon>Metazoa</taxon>
        <taxon>Chordata</taxon>
        <taxon>Craniata</taxon>
        <taxon>Vertebrata</taxon>
        <taxon>Euteleostomi</taxon>
        <taxon>Mammalia</taxon>
        <taxon>Eutheria</taxon>
        <taxon>Euarchontoglires</taxon>
        <taxon>Glires</taxon>
        <taxon>Rodentia</taxon>
        <taxon>Myomorpha</taxon>
        <taxon>Muroidea</taxon>
        <taxon>Cricetidae</taxon>
        <taxon>Cricetinae</taxon>
        <taxon>Cricetulus</taxon>
    </lineage>
</organism>
<evidence type="ECO:0000256" key="32">
    <source>
        <dbReference type="ARBA" id="ARBA00051268"/>
    </source>
</evidence>
<comment type="subunit">
    <text evidence="34">A voltage-gated sodium (Nav) channel consists of an ion-conducting pore-forming alpha subunit functional on its own that is regulated by one or more beta subunits. Interacts with SCN1A; regulatory subunit of SCN1A/Nav1.1. Interacts with SCN3A; regulatory subunit of SCN3A/Nav1.3. Interacts with SCN4A; regulatory subunit of SCN4A/Nav1.4. Interacts with SCN5A; regulatory subunit of SCN5A/Nav1.5. Interacts with SCN8A; regulatory subunit of SCN8A/Nav1.6. Interacts with SCN9A; regulatory subunit of SCN9A/Nav1.7. Interacts with SCN10A; regulatory subunit of SCN10A/Nav1.8. Interacts with NFASC. Interacts with TMEM65.</text>
</comment>
<keyword evidence="23" id="KW-0472">Membrane</keyword>
<evidence type="ECO:0000256" key="17">
    <source>
        <dbReference type="ARBA" id="ARBA00022968"/>
    </source>
</evidence>
<feature type="active site" description="Nucleophile" evidence="37">
    <location>
        <position position="261"/>
    </location>
</feature>
<keyword evidence="27" id="KW-0966">Cell projection</keyword>
<dbReference type="InterPro" id="IPR001254">
    <property type="entry name" value="Trypsin_dom"/>
</dbReference>
<dbReference type="InterPro" id="IPR036179">
    <property type="entry name" value="Ig-like_dom_sf"/>
</dbReference>
<dbReference type="GO" id="GO:0016758">
    <property type="term" value="F:hexosyltransferase activity"/>
    <property type="evidence" value="ECO:0007669"/>
    <property type="project" value="InterPro"/>
</dbReference>
<evidence type="ECO:0000256" key="11">
    <source>
        <dbReference type="ARBA" id="ARBA00022676"/>
    </source>
</evidence>
<evidence type="ECO:0000256" key="29">
    <source>
        <dbReference type="ARBA" id="ARBA00024210"/>
    </source>
</evidence>
<dbReference type="SUPFAM" id="SSF56487">
    <property type="entry name" value="SRCR-like"/>
    <property type="match status" value="1"/>
</dbReference>
<dbReference type="InterPro" id="IPR018114">
    <property type="entry name" value="TRYPSIN_HIS"/>
</dbReference>
<dbReference type="Gene3D" id="3.90.550.10">
    <property type="entry name" value="Spore Coat Polysaccharide Biosynthesis Protein SpsA, Chain A"/>
    <property type="match status" value="1"/>
</dbReference>
<evidence type="ECO:0000256" key="12">
    <source>
        <dbReference type="ARBA" id="ARBA00022679"/>
    </source>
</evidence>
<dbReference type="EC" id="3.4.21.106" evidence="35"/>
<dbReference type="GO" id="GO:0004252">
    <property type="term" value="F:serine-type endopeptidase activity"/>
    <property type="evidence" value="ECO:0007669"/>
    <property type="project" value="InterPro"/>
</dbReference>
<keyword evidence="18" id="KW-1133">Transmembrane helix</keyword>
<evidence type="ECO:0000256" key="39">
    <source>
        <dbReference type="SAM" id="MobiDB-lite"/>
    </source>
</evidence>
<dbReference type="InterPro" id="IPR036772">
    <property type="entry name" value="SRCR-like_dom_sf"/>
</dbReference>
<comment type="function">
    <text evidence="30">Regulatory subunit of multiple voltage-gated sodium (Nav) channels directly mediating the depolarization of excitable membranes. Navs, also called VGSCs (voltage-gated sodium channels) or VDSCs (voltage-dependent sodium channels), operate by switching between closed and open conformations depending on the voltage difference across the membrane. In the open conformation they allow Na(+) ions to selectively pass through the pore, along their electrochemical gradient. The influx of Na+ ions provokes membrane depolarization, initiating the propagation of electrical signals throughout cells and tissues. The accessory beta subunits participate in localization and functional modulation of the Nav channels. Modulates the activity of SCN1A/Nav1.1, SCN2A/Nav1.2, SCN3A/Nav1.3, SCN4A/Nav1.4, SCN5A/Nav1.5, SCN8A/Nav1.6, SCN9A/Nav1.7 and SCN10A/Nav1.8.</text>
</comment>
<dbReference type="Pfam" id="PF02893">
    <property type="entry name" value="GRAM"/>
    <property type="match status" value="1"/>
</dbReference>
<dbReference type="GO" id="GO:0016324">
    <property type="term" value="C:apical plasma membrane"/>
    <property type="evidence" value="ECO:0007669"/>
    <property type="project" value="UniProtKB-SubCell"/>
</dbReference>
<dbReference type="Pfam" id="PF00089">
    <property type="entry name" value="Trypsin"/>
    <property type="match status" value="1"/>
</dbReference>
<dbReference type="InterPro" id="IPR051482">
    <property type="entry name" value="Cholesterol_transport"/>
</dbReference>
<keyword evidence="17" id="KW-0735">Signal-anchor</keyword>
<dbReference type="Gene3D" id="3.10.250.10">
    <property type="entry name" value="SRCR-like domain"/>
    <property type="match status" value="1"/>
</dbReference>
<dbReference type="PROSITE" id="PS50240">
    <property type="entry name" value="TRYPSIN_DOM"/>
    <property type="match status" value="1"/>
</dbReference>
<keyword evidence="21" id="KW-0406">Ion transport</keyword>
<evidence type="ECO:0000256" key="19">
    <source>
        <dbReference type="ARBA" id="ARBA00023053"/>
    </source>
</evidence>
<dbReference type="SMART" id="SM00020">
    <property type="entry name" value="Tryp_SPc"/>
    <property type="match status" value="1"/>
</dbReference>
<dbReference type="GO" id="GO:0015485">
    <property type="term" value="F:cholesterol binding"/>
    <property type="evidence" value="ECO:0007669"/>
    <property type="project" value="UniProtKB-ARBA"/>
</dbReference>
<feature type="binding site" evidence="38">
    <location>
        <position position="191"/>
    </location>
    <ligand>
        <name>an alpha-L-fucosyl-(1-&gt;2)-beta-D-galactosyl derivative</name>
        <dbReference type="ChEBI" id="CHEBI:140327"/>
    </ligand>
</feature>
<evidence type="ECO:0000256" key="37">
    <source>
        <dbReference type="PIRSR" id="PIRSR605076-1"/>
    </source>
</evidence>
<reference evidence="43" key="1">
    <citation type="journal article" date="2011" name="Nat. Biotechnol.">
        <title>The genomic sequence of the Chinese hamster ovary (CHO)-K1 cell line.</title>
        <authorList>
            <person name="Xu X."/>
            <person name="Nagarajan H."/>
            <person name="Lewis N.E."/>
            <person name="Pan S."/>
            <person name="Cai Z."/>
            <person name="Liu X."/>
            <person name="Chen W."/>
            <person name="Xie M."/>
            <person name="Wang W."/>
            <person name="Hammond S."/>
            <person name="Andersen M.R."/>
            <person name="Neff N."/>
            <person name="Passarelli B."/>
            <person name="Koh W."/>
            <person name="Fan H.C."/>
            <person name="Wang J."/>
            <person name="Gui Y."/>
            <person name="Lee K.H."/>
            <person name="Betenbaugh M.J."/>
            <person name="Quake S.R."/>
            <person name="Famili I."/>
            <person name="Palsson B.O."/>
            <person name="Wang J."/>
        </authorList>
    </citation>
    <scope>NUCLEOTIDE SEQUENCE [LARGE SCALE GENOMIC DNA]</scope>
    <source>
        <strain evidence="43">CHO K1 cell line</strain>
    </source>
</reference>
<evidence type="ECO:0000256" key="24">
    <source>
        <dbReference type="ARBA" id="ARBA00023157"/>
    </source>
</evidence>
<dbReference type="GO" id="GO:0010628">
    <property type="term" value="P:positive regulation of gene expression"/>
    <property type="evidence" value="ECO:0007669"/>
    <property type="project" value="UniProtKB-ARBA"/>
</dbReference>
<comment type="subcellular location">
    <subcellularLocation>
        <location evidence="6">Apical cell membrane</location>
        <topology evidence="6">Single-pass type II membrane protein</topology>
    </subcellularLocation>
    <subcellularLocation>
        <location evidence="2">Cell membrane</location>
        <topology evidence="2">Single-pass type I membrane protein</topology>
    </subcellularLocation>
    <subcellularLocation>
        <location evidence="5">Cell projection</location>
        <location evidence="5">Axon</location>
    </subcellularLocation>
    <subcellularLocation>
        <location evidence="3">Endoplasmic reticulum membrane</location>
        <topology evidence="3">Single-pass membrane protein</topology>
    </subcellularLocation>
    <subcellularLocation>
        <location evidence="4">Perikaryon</location>
    </subcellularLocation>
</comment>
<evidence type="ECO:0000256" key="5">
    <source>
        <dbReference type="ARBA" id="ARBA00004489"/>
    </source>
</evidence>
<feature type="binding site" evidence="38">
    <location>
        <position position="284"/>
    </location>
    <ligand>
        <name>an alpha-L-fucosyl-(1-&gt;2)-beta-D-galactosyl derivative</name>
        <dbReference type="ChEBI" id="CHEBI:140327"/>
    </ligand>
</feature>
<proteinExistence type="inferred from homology"/>
<dbReference type="SMART" id="SM00202">
    <property type="entry name" value="SR"/>
    <property type="match status" value="1"/>
</dbReference>
<dbReference type="GO" id="GO:0120020">
    <property type="term" value="F:cholesterol transfer activity"/>
    <property type="evidence" value="ECO:0007669"/>
    <property type="project" value="TreeGrafter"/>
</dbReference>
<dbReference type="Pfam" id="PF07686">
    <property type="entry name" value="V-set"/>
    <property type="match status" value="1"/>
</dbReference>
<dbReference type="EMBL" id="JH001817">
    <property type="protein sequence ID" value="EGW07229.1"/>
    <property type="molecule type" value="Genomic_DNA"/>
</dbReference>
<comment type="cofactor">
    <cofactor evidence="1">
        <name>Mn(2+)</name>
        <dbReference type="ChEBI" id="CHEBI:29035"/>
    </cofactor>
</comment>
<evidence type="ECO:0000256" key="30">
    <source>
        <dbReference type="ARBA" id="ARBA00045714"/>
    </source>
</evidence>
<dbReference type="FunFam" id="3.90.550.10:FF:000022">
    <property type="entry name" value="Histo-blood group ABO system transferase"/>
    <property type="match status" value="1"/>
</dbReference>
<evidence type="ECO:0000256" key="13">
    <source>
        <dbReference type="ARBA" id="ARBA00022692"/>
    </source>
</evidence>
<dbReference type="FunFam" id="2.40.10.10:FF:000003">
    <property type="entry name" value="Transmembrane serine protease 3"/>
    <property type="match status" value="1"/>
</dbReference>
<accession>G3IBD2</accession>
<feature type="compositionally biased region" description="Pro residues" evidence="39">
    <location>
        <begin position="549"/>
        <end position="561"/>
    </location>
</feature>
<keyword evidence="16" id="KW-0720">Serine protease</keyword>
<dbReference type="FunFam" id="2.30.29.30:FF:000008">
    <property type="entry name" value="GRAM domain containing 1B"/>
    <property type="match status" value="1"/>
</dbReference>
<dbReference type="GO" id="GO:0140268">
    <property type="term" value="C:endoplasmic reticulum-plasma membrane contact site"/>
    <property type="evidence" value="ECO:0007669"/>
    <property type="project" value="UniProtKB-ARBA"/>
</dbReference>
<evidence type="ECO:0000256" key="15">
    <source>
        <dbReference type="ARBA" id="ARBA00022801"/>
    </source>
</evidence>
<dbReference type="GO" id="GO:0006814">
    <property type="term" value="P:sodium ion transport"/>
    <property type="evidence" value="ECO:0007669"/>
    <property type="project" value="UniProtKB-KW"/>
</dbReference>
<dbReference type="InterPro" id="IPR015352">
    <property type="entry name" value="Hepsin-SRCR_dom"/>
</dbReference>
<feature type="binding site" evidence="38">
    <location>
        <position position="261"/>
    </location>
    <ligand>
        <name>an alpha-L-fucosyl-(1-&gt;2)-beta-D-galactosyl derivative</name>
        <dbReference type="ChEBI" id="CHEBI:140327"/>
    </ligand>
</feature>
<dbReference type="Pfam" id="PF16016">
    <property type="entry name" value="VASt"/>
    <property type="match status" value="1"/>
</dbReference>
<dbReference type="InterPro" id="IPR004182">
    <property type="entry name" value="GRAM"/>
</dbReference>
<dbReference type="PROSITE" id="PS51778">
    <property type="entry name" value="VAST"/>
    <property type="match status" value="1"/>
</dbReference>
<evidence type="ECO:0000256" key="6">
    <source>
        <dbReference type="ARBA" id="ARBA00004655"/>
    </source>
</evidence>
<keyword evidence="14" id="KW-0732">Signal</keyword>
<feature type="binding site" evidence="38">
    <location>
        <position position="84"/>
    </location>
    <ligand>
        <name>UDP-N-acetyl-alpha-D-galactosamine</name>
        <dbReference type="ChEBI" id="CHEBI:67138"/>
    </ligand>
</feature>
<dbReference type="InterPro" id="IPR009003">
    <property type="entry name" value="Peptidase_S1_PA"/>
</dbReference>
<evidence type="ECO:0000256" key="38">
    <source>
        <dbReference type="PIRSR" id="PIRSR605076-2"/>
    </source>
</evidence>
<keyword evidence="26" id="KW-0739">Sodium transport</keyword>
<evidence type="ECO:0000256" key="4">
    <source>
        <dbReference type="ARBA" id="ARBA00004484"/>
    </source>
</evidence>
<keyword evidence="9" id="KW-1003">Cell membrane</keyword>
<dbReference type="FunFam" id="3.10.250.10:FF:000020">
    <property type="entry name" value="serine protease hepsin"/>
    <property type="match status" value="1"/>
</dbReference>
<comment type="similarity">
    <text evidence="29">Belongs to the sodium channel auxiliary subunit SCN1B (TC 8.A.17) family.</text>
</comment>
<dbReference type="PROSITE" id="PS00134">
    <property type="entry name" value="TRYPSIN_HIS"/>
    <property type="match status" value="1"/>
</dbReference>
<dbReference type="PANTHER" id="PTHR23319">
    <property type="entry name" value="GRAM DOMAIN CONTAINING 1B, ISOFORM E"/>
    <property type="match status" value="1"/>
</dbReference>
<evidence type="ECO:0000256" key="25">
    <source>
        <dbReference type="ARBA" id="ARBA00023180"/>
    </source>
</evidence>
<evidence type="ECO:0000256" key="33">
    <source>
        <dbReference type="ARBA" id="ARBA00058223"/>
    </source>
</evidence>
<dbReference type="CDD" id="cd00190">
    <property type="entry name" value="Tryp_SPc"/>
    <property type="match status" value="1"/>
</dbReference>
<dbReference type="eggNOG" id="KOG1032">
    <property type="taxonomic scope" value="Eukaryota"/>
</dbReference>
<evidence type="ECO:0000256" key="3">
    <source>
        <dbReference type="ARBA" id="ARBA00004389"/>
    </source>
</evidence>
<evidence type="ECO:0000256" key="22">
    <source>
        <dbReference type="ARBA" id="ARBA00023121"/>
    </source>
</evidence>
<feature type="compositionally biased region" description="Polar residues" evidence="39">
    <location>
        <begin position="533"/>
        <end position="546"/>
    </location>
</feature>
<dbReference type="InterPro" id="IPR011993">
    <property type="entry name" value="PH-like_dom_sf"/>
</dbReference>
<dbReference type="InterPro" id="IPR001314">
    <property type="entry name" value="Peptidase_S1A"/>
</dbReference>
<dbReference type="FunFam" id="2.60.40.10:FF:000581">
    <property type="entry name" value="sodium channel subunit beta-1"/>
    <property type="match status" value="1"/>
</dbReference>
<evidence type="ECO:0000256" key="14">
    <source>
        <dbReference type="ARBA" id="ARBA00022729"/>
    </source>
</evidence>
<dbReference type="CDD" id="cd13220">
    <property type="entry name" value="PH-GRAM_GRAMDC"/>
    <property type="match status" value="1"/>
</dbReference>
<evidence type="ECO:0000256" key="21">
    <source>
        <dbReference type="ARBA" id="ARBA00023065"/>
    </source>
</evidence>
<dbReference type="SUPFAM" id="SSF50494">
    <property type="entry name" value="Trypsin-like serine proteases"/>
    <property type="match status" value="1"/>
</dbReference>
<evidence type="ECO:0000256" key="36">
    <source>
        <dbReference type="ARBA" id="ARBA00068145"/>
    </source>
</evidence>
<dbReference type="Gene3D" id="2.30.29.30">
    <property type="entry name" value="Pleckstrin-homology domain (PH domain)/Phosphotyrosine-binding domain (PTB)"/>
    <property type="match status" value="1"/>
</dbReference>
<dbReference type="InterPro" id="IPR013783">
    <property type="entry name" value="Ig-like_fold"/>
</dbReference>
<evidence type="ECO:0000256" key="9">
    <source>
        <dbReference type="ARBA" id="ARBA00022475"/>
    </source>
</evidence>
<feature type="region of interest" description="Disordered" evidence="39">
    <location>
        <begin position="792"/>
        <end position="812"/>
    </location>
</feature>
<comment type="similarity">
    <text evidence="7">Belongs to the glycosyltransferase 6 family.</text>
</comment>
<dbReference type="GO" id="GO:0032366">
    <property type="term" value="P:intracellular sterol transport"/>
    <property type="evidence" value="ECO:0007669"/>
    <property type="project" value="TreeGrafter"/>
</dbReference>
<dbReference type="PRINTS" id="PR00722">
    <property type="entry name" value="CHYMOTRYPSIN"/>
</dbReference>
<dbReference type="InterPro" id="IPR013106">
    <property type="entry name" value="Ig_V-set"/>
</dbReference>
<evidence type="ECO:0000259" key="41">
    <source>
        <dbReference type="PROSITE" id="PS51778"/>
    </source>
</evidence>
<dbReference type="GO" id="GO:0030424">
    <property type="term" value="C:axon"/>
    <property type="evidence" value="ECO:0007669"/>
    <property type="project" value="UniProtKB-SubCell"/>
</dbReference>
<evidence type="ECO:0000256" key="31">
    <source>
        <dbReference type="ARBA" id="ARBA00047180"/>
    </source>
</evidence>
<dbReference type="SMART" id="SM00568">
    <property type="entry name" value="GRAM"/>
    <property type="match status" value="1"/>
</dbReference>
<dbReference type="PaxDb" id="10029-XP_007629047.1"/>
<dbReference type="InterPro" id="IPR029044">
    <property type="entry name" value="Nucleotide-diphossugar_trans"/>
</dbReference>
<dbReference type="InterPro" id="IPR001190">
    <property type="entry name" value="SRCR"/>
</dbReference>
<dbReference type="Pfam" id="PF03414">
    <property type="entry name" value="Glyco_transf_6"/>
    <property type="match status" value="1"/>
</dbReference>
<dbReference type="InterPro" id="IPR043504">
    <property type="entry name" value="Peptidase_S1_PA_chymotrypsin"/>
</dbReference>
<evidence type="ECO:0000256" key="18">
    <source>
        <dbReference type="ARBA" id="ARBA00022989"/>
    </source>
</evidence>
<dbReference type="PANTHER" id="PTHR23319:SF8">
    <property type="entry name" value="PROTEIN ASTER-A"/>
    <property type="match status" value="1"/>
</dbReference>
<keyword evidence="10" id="KW-0645">Protease</keyword>
<keyword evidence="13" id="KW-0812">Transmembrane</keyword>
<keyword evidence="22" id="KW-0446">Lipid-binding</keyword>
<dbReference type="GO" id="GO:0005789">
    <property type="term" value="C:endoplasmic reticulum membrane"/>
    <property type="evidence" value="ECO:0007669"/>
    <property type="project" value="UniProtKB-SubCell"/>
</dbReference>
<feature type="compositionally biased region" description="Basic and acidic residues" evidence="39">
    <location>
        <begin position="797"/>
        <end position="809"/>
    </location>
</feature>
<dbReference type="MEROPS" id="S01.224"/>
<dbReference type="SUPFAM" id="SSF48726">
    <property type="entry name" value="Immunoglobulin"/>
    <property type="match status" value="1"/>
</dbReference>
<evidence type="ECO:0000256" key="10">
    <source>
        <dbReference type="ARBA" id="ARBA00022670"/>
    </source>
</evidence>
<evidence type="ECO:0000256" key="35">
    <source>
        <dbReference type="ARBA" id="ARBA00066639"/>
    </source>
</evidence>
<feature type="domain" description="Peptidase S1" evidence="40">
    <location>
        <begin position="1186"/>
        <end position="1418"/>
    </location>
</feature>
<comment type="function">
    <text evidence="33">Serine protease that cleaves extracellular substrates, and contributes to the proteolytic processing of growth factors, such as HGF and MST1/HGFL. Plays a role in cell growth and maintenance of cell morphology. Plays a role in the proteolytic processing of ACE2. Mediates the proteolytic cleavage of urinary UMOD that is required for UMOD polymerization.</text>
</comment>
<feature type="region of interest" description="Disordered" evidence="39">
    <location>
        <begin position="485"/>
        <end position="568"/>
    </location>
</feature>
<dbReference type="Proteomes" id="UP000001075">
    <property type="component" value="Unassembled WGS sequence"/>
</dbReference>
<name>G3IBD2_CRIGR</name>
<keyword evidence="20" id="KW-0445">Lipid transport</keyword>
<evidence type="ECO:0000259" key="40">
    <source>
        <dbReference type="PROSITE" id="PS50240"/>
    </source>
</evidence>
<dbReference type="Pfam" id="PF09272">
    <property type="entry name" value="Hepsin-SRCR"/>
    <property type="match status" value="1"/>
</dbReference>
<feature type="domain" description="VASt" evidence="41">
    <location>
        <begin position="601"/>
        <end position="772"/>
    </location>
</feature>
<dbReference type="InterPro" id="IPR005076">
    <property type="entry name" value="Glyco_trans_6"/>
</dbReference>
<keyword evidence="11" id="KW-0328">Glycosyltransferase</keyword>
<keyword evidence="15" id="KW-0378">Hydrolase</keyword>
<dbReference type="STRING" id="10029.G3IBD2"/>
<dbReference type="SUPFAM" id="SSF53448">
    <property type="entry name" value="Nucleotide-diphospho-sugar transferases"/>
    <property type="match status" value="1"/>
</dbReference>
<comment type="catalytic activity">
    <reaction evidence="32">
        <text>Cleavage after basic amino-acid residues, with Arg strongly preferred to Lys.</text>
        <dbReference type="EC" id="3.4.21.106"/>
    </reaction>
</comment>
<keyword evidence="19" id="KW-0915">Sodium</keyword>
<dbReference type="Gene3D" id="2.60.40.10">
    <property type="entry name" value="Immunoglobulins"/>
    <property type="match status" value="1"/>
</dbReference>
<evidence type="ECO:0000256" key="26">
    <source>
        <dbReference type="ARBA" id="ARBA00023201"/>
    </source>
</evidence>
<evidence type="ECO:0000256" key="16">
    <source>
        <dbReference type="ARBA" id="ARBA00022825"/>
    </source>
</evidence>
<protein>
    <recommendedName>
        <fullName evidence="36">Serine protease hepsin</fullName>
        <ecNumber evidence="35">3.4.21.106</ecNumber>
    </recommendedName>
    <alternativeName>
        <fullName evidence="31">Sodium channel regulatory subunit beta-1</fullName>
    </alternativeName>
</protein>
<keyword evidence="8" id="KW-0813">Transport</keyword>
<evidence type="ECO:0000256" key="1">
    <source>
        <dbReference type="ARBA" id="ARBA00001936"/>
    </source>
</evidence>
<keyword evidence="12" id="KW-0808">Transferase</keyword>
<evidence type="ECO:0000313" key="43">
    <source>
        <dbReference type="Proteomes" id="UP000001075"/>
    </source>
</evidence>
<dbReference type="GO" id="GO:0002028">
    <property type="term" value="P:regulation of sodium ion transport"/>
    <property type="evidence" value="ECO:0007669"/>
    <property type="project" value="UniProtKB-ARBA"/>
</dbReference>
<dbReference type="GO" id="GO:0043204">
    <property type="term" value="C:perikaryon"/>
    <property type="evidence" value="ECO:0007669"/>
    <property type="project" value="UniProtKB-SubCell"/>
</dbReference>
<evidence type="ECO:0000256" key="20">
    <source>
        <dbReference type="ARBA" id="ARBA00023055"/>
    </source>
</evidence>
<dbReference type="GO" id="GO:0005975">
    <property type="term" value="P:carbohydrate metabolic process"/>
    <property type="evidence" value="ECO:0007669"/>
    <property type="project" value="InterPro"/>
</dbReference>
<dbReference type="GO" id="GO:0017080">
    <property type="term" value="F:sodium channel regulator activity"/>
    <property type="evidence" value="ECO:0007669"/>
    <property type="project" value="UniProtKB-ARBA"/>
</dbReference>